<keyword evidence="3" id="KW-1185">Reference proteome</keyword>
<evidence type="ECO:0000256" key="1">
    <source>
        <dbReference type="ARBA" id="ARBA00009952"/>
    </source>
</evidence>
<evidence type="ECO:0008006" key="4">
    <source>
        <dbReference type="Google" id="ProtNLM"/>
    </source>
</evidence>
<dbReference type="EMBL" id="VRMN01000001">
    <property type="protein sequence ID" value="KAA8498911.1"/>
    <property type="molecule type" value="Genomic_DNA"/>
</dbReference>
<evidence type="ECO:0000313" key="2">
    <source>
        <dbReference type="EMBL" id="KAA8498911.1"/>
    </source>
</evidence>
<evidence type="ECO:0000313" key="3">
    <source>
        <dbReference type="Proteomes" id="UP000324585"/>
    </source>
</evidence>
<dbReference type="Pfam" id="PF05811">
    <property type="entry name" value="DUF842"/>
    <property type="match status" value="1"/>
</dbReference>
<name>A0A5J4Z4W4_PORPP</name>
<dbReference type="PANTHER" id="PTHR21096:SF0">
    <property type="entry name" value="PROTEIN FAM136A"/>
    <property type="match status" value="1"/>
</dbReference>
<comment type="similarity">
    <text evidence="1">Belongs to the FAM136 family.</text>
</comment>
<dbReference type="GO" id="GO:0005737">
    <property type="term" value="C:cytoplasm"/>
    <property type="evidence" value="ECO:0007669"/>
    <property type="project" value="TreeGrafter"/>
</dbReference>
<proteinExistence type="inferred from homology"/>
<reference evidence="3" key="1">
    <citation type="journal article" date="2019" name="Nat. Commun.">
        <title>Expansion of phycobilisome linker gene families in mesophilic red algae.</title>
        <authorList>
            <person name="Lee J."/>
            <person name="Kim D."/>
            <person name="Bhattacharya D."/>
            <person name="Yoon H.S."/>
        </authorList>
    </citation>
    <scope>NUCLEOTIDE SEQUENCE [LARGE SCALE GENOMIC DNA]</scope>
    <source>
        <strain evidence="3">CCMP 1328</strain>
    </source>
</reference>
<protein>
    <recommendedName>
        <fullName evidence="4">Protein FAM136A</fullName>
    </recommendedName>
</protein>
<dbReference type="OrthoDB" id="9975421at2759"/>
<dbReference type="AlphaFoldDB" id="A0A5J4Z4W4"/>
<dbReference type="InterPro" id="IPR008560">
    <property type="entry name" value="DUF842_euk"/>
</dbReference>
<accession>A0A5J4Z4W4</accession>
<dbReference type="Proteomes" id="UP000324585">
    <property type="component" value="Unassembled WGS sequence"/>
</dbReference>
<dbReference type="PANTHER" id="PTHR21096">
    <property type="entry name" value="PROTEIN FAM136A"/>
    <property type="match status" value="1"/>
</dbReference>
<sequence length="143" mass="15941">MKGAERLEREFQGALEEIERSEIRPRQKATYMCAAKCCDVAKSQNELANCTNRCSTQLTFAQQVVEAHVGQLQARLERCSARCQDIATERFGGQGAPDAEARDHAQKTFDTCVDACAEETLQLLKRTHQDITRDLASSSSTRT</sequence>
<gene>
    <name evidence="2" type="ORF">FVE85_6496</name>
</gene>
<comment type="caution">
    <text evidence="2">The sequence shown here is derived from an EMBL/GenBank/DDBJ whole genome shotgun (WGS) entry which is preliminary data.</text>
</comment>
<organism evidence="2 3">
    <name type="scientific">Porphyridium purpureum</name>
    <name type="common">Red alga</name>
    <name type="synonym">Porphyridium cruentum</name>
    <dbReference type="NCBI Taxonomy" id="35688"/>
    <lineage>
        <taxon>Eukaryota</taxon>
        <taxon>Rhodophyta</taxon>
        <taxon>Bangiophyceae</taxon>
        <taxon>Porphyridiales</taxon>
        <taxon>Porphyridiaceae</taxon>
        <taxon>Porphyridium</taxon>
    </lineage>
</organism>